<accession>A0A6S7BJM9</accession>
<dbReference type="Gene3D" id="2.60.40.3140">
    <property type="match status" value="1"/>
</dbReference>
<feature type="domain" description="Transglutaminase-like" evidence="1">
    <location>
        <begin position="307"/>
        <end position="379"/>
    </location>
</feature>
<dbReference type="Pfam" id="PF01841">
    <property type="entry name" value="Transglut_core"/>
    <property type="match status" value="1"/>
</dbReference>
<proteinExistence type="predicted"/>
<dbReference type="AlphaFoldDB" id="A0A6S7BJM9"/>
<evidence type="ECO:0000313" key="3">
    <source>
        <dbReference type="EMBL" id="CAB3790814.1"/>
    </source>
</evidence>
<organism evidence="3 4">
    <name type="scientific">Pararobbsia alpina</name>
    <dbReference type="NCBI Taxonomy" id="621374"/>
    <lineage>
        <taxon>Bacteria</taxon>
        <taxon>Pseudomonadati</taxon>
        <taxon>Pseudomonadota</taxon>
        <taxon>Betaproteobacteria</taxon>
        <taxon>Burkholderiales</taxon>
        <taxon>Burkholderiaceae</taxon>
        <taxon>Pararobbsia</taxon>
    </lineage>
</organism>
<gene>
    <name evidence="3" type="ORF">LMG28138_03028</name>
</gene>
<dbReference type="InterPro" id="IPR038765">
    <property type="entry name" value="Papain-like_cys_pep_sf"/>
</dbReference>
<evidence type="ECO:0000259" key="2">
    <source>
        <dbReference type="Pfam" id="PF12969"/>
    </source>
</evidence>
<dbReference type="InterPro" id="IPR002931">
    <property type="entry name" value="Transglutaminase-like"/>
</dbReference>
<dbReference type="Pfam" id="PF12969">
    <property type="entry name" value="DUF3857"/>
    <property type="match status" value="1"/>
</dbReference>
<evidence type="ECO:0000259" key="1">
    <source>
        <dbReference type="Pfam" id="PF01841"/>
    </source>
</evidence>
<dbReference type="RefSeq" id="WP_175105564.1">
    <property type="nucleotide sequence ID" value="NZ_CADIKM010000013.1"/>
</dbReference>
<feature type="domain" description="DUF3857" evidence="2">
    <location>
        <begin position="96"/>
        <end position="258"/>
    </location>
</feature>
<evidence type="ECO:0000313" key="4">
    <source>
        <dbReference type="Proteomes" id="UP000494115"/>
    </source>
</evidence>
<dbReference type="Proteomes" id="UP000494115">
    <property type="component" value="Unassembled WGS sequence"/>
</dbReference>
<reference evidence="3 4" key="1">
    <citation type="submission" date="2020-04" db="EMBL/GenBank/DDBJ databases">
        <authorList>
            <person name="De Canck E."/>
        </authorList>
    </citation>
    <scope>NUCLEOTIDE SEQUENCE [LARGE SCALE GENOMIC DNA]</scope>
    <source>
        <strain evidence="3 4">LMG 28138</strain>
    </source>
</reference>
<name>A0A6S7BJM9_9BURK</name>
<keyword evidence="4" id="KW-1185">Reference proteome</keyword>
<dbReference type="Gene3D" id="3.10.620.30">
    <property type="match status" value="1"/>
</dbReference>
<protein>
    <recommendedName>
        <fullName evidence="5">Transglutaminase-like domain-containing protein</fullName>
    </recommendedName>
</protein>
<dbReference type="SUPFAM" id="SSF54001">
    <property type="entry name" value="Cysteine proteinases"/>
    <property type="match status" value="1"/>
</dbReference>
<evidence type="ECO:0008006" key="5">
    <source>
        <dbReference type="Google" id="ProtNLM"/>
    </source>
</evidence>
<dbReference type="EMBL" id="CADIKM010000013">
    <property type="protein sequence ID" value="CAB3790814.1"/>
    <property type="molecule type" value="Genomic_DNA"/>
</dbReference>
<dbReference type="InterPro" id="IPR024618">
    <property type="entry name" value="DUF3857"/>
</dbReference>
<sequence>MPKAQGRGSVSTRTAGRRRPPIRALLGVPLTAAILVLRAALHPTSLSSLLLVLAWGLTSAFPIEAAAADTAATVPVDDLAPATIESDVHLFTLNDDGSIDEVDEIVLRANTTAGVDEIAQRYIWFDKNIDHVEVLEAETITAAGTHIPVSPAQIRDVLEPRSADAPTFSDAELRVVIFPAVGVGSRVHLKFHKLRTQPTIPRQFSHLAEPARVPIESQKLIFDLPADRPLHADAQGYTAIAPVSAAGRTRYEFHYRRIHFDRPERGSIAFASYGDRLLVTTFPDYAAFAASYRDAAVDASAGDPGVRALAESLTAGETDPRDKARTLYDWMRMNIRYVALLLGETAVAPHKVADILANRYGDCKDHVALFGALLSAVGIRNEPALLNLGEVYTLPSVPGYGGAAINHVIVWMPELGTFADTTAGGIEFGYLPSGVMDRPALHVDQGVLVRTPATQALGRTVHLQMEVGGDGAAGYAYDVEDSGWSAELERNRLRRASRQRRAAVVAERLQASGLQGEGTLSTSPLEATSGSLHTSIRGKVEHFIWPTGTTAIGALSSFSGGIASQLRGWLAEPTRTQPYLCPNGEFDETGVIAFASRFRITDIPDDIELHSETVDYQSHYVFDAQSQVIQVSRHLSAHSRSTVCPAAGFAASRDILLKAERDAMSQVIVKAPQAVP</sequence>